<keyword evidence="2" id="KW-0802">TPR repeat</keyword>
<keyword evidence="5" id="KW-0472">Membrane</keyword>
<feature type="region of interest" description="Disordered" evidence="4">
    <location>
        <begin position="1030"/>
        <end position="1050"/>
    </location>
</feature>
<feature type="region of interest" description="Disordered" evidence="4">
    <location>
        <begin position="276"/>
        <end position="328"/>
    </location>
</feature>
<dbReference type="AlphaFoldDB" id="A0A2N1PNA1"/>
<dbReference type="Pfam" id="PF13646">
    <property type="entry name" value="HEAT_2"/>
    <property type="match status" value="2"/>
</dbReference>
<dbReference type="SUPFAM" id="SSF48371">
    <property type="entry name" value="ARM repeat"/>
    <property type="match status" value="1"/>
</dbReference>
<evidence type="ECO:0000313" key="8">
    <source>
        <dbReference type="Proteomes" id="UP000233256"/>
    </source>
</evidence>
<feature type="domain" description="Glucodextranase-like C-terminal" evidence="6">
    <location>
        <begin position="976"/>
        <end position="1235"/>
    </location>
</feature>
<keyword evidence="5" id="KW-1133">Transmembrane helix</keyword>
<evidence type="ECO:0000313" key="7">
    <source>
        <dbReference type="EMBL" id="PKK89807.1"/>
    </source>
</evidence>
<dbReference type="InterPro" id="IPR019734">
    <property type="entry name" value="TPR_rpt"/>
</dbReference>
<dbReference type="PROSITE" id="PS50005">
    <property type="entry name" value="TPR"/>
    <property type="match status" value="1"/>
</dbReference>
<dbReference type="EMBL" id="PGXC01000011">
    <property type="protein sequence ID" value="PKK89807.1"/>
    <property type="molecule type" value="Genomic_DNA"/>
</dbReference>
<evidence type="ECO:0000256" key="4">
    <source>
        <dbReference type="SAM" id="MobiDB-lite"/>
    </source>
</evidence>
<feature type="coiled-coil region" evidence="3">
    <location>
        <begin position="922"/>
        <end position="966"/>
    </location>
</feature>
<keyword evidence="3" id="KW-0175">Coiled coil</keyword>
<evidence type="ECO:0000256" key="1">
    <source>
        <dbReference type="ARBA" id="ARBA00045876"/>
    </source>
</evidence>
<dbReference type="InterPro" id="IPR021133">
    <property type="entry name" value="HEAT_type_2"/>
</dbReference>
<dbReference type="SMART" id="SM00567">
    <property type="entry name" value="EZ_HEAT"/>
    <property type="match status" value="5"/>
</dbReference>
<protein>
    <recommendedName>
        <fullName evidence="6">Glucodextranase-like C-terminal domain-containing protein</fullName>
    </recommendedName>
</protein>
<evidence type="ECO:0000256" key="3">
    <source>
        <dbReference type="SAM" id="Coils"/>
    </source>
</evidence>
<organism evidence="7 8">
    <name type="scientific">Candidatus Wallbacteria bacterium HGW-Wallbacteria-1</name>
    <dbReference type="NCBI Taxonomy" id="2013854"/>
    <lineage>
        <taxon>Bacteria</taxon>
        <taxon>Candidatus Walliibacteriota</taxon>
    </lineage>
</organism>
<dbReference type="InterPro" id="IPR019248">
    <property type="entry name" value="Glucodextran_C"/>
</dbReference>
<dbReference type="Gene3D" id="1.25.10.10">
    <property type="entry name" value="Leucine-rich Repeat Variant"/>
    <property type="match status" value="2"/>
</dbReference>
<dbReference type="PANTHER" id="PTHR12697:SF38">
    <property type="entry name" value="PBS LYASE HEAT DOMAIN PROTEIN REPEAT-CONTAINING PROTEIN"/>
    <property type="match status" value="1"/>
</dbReference>
<feature type="transmembrane region" description="Helical" evidence="5">
    <location>
        <begin position="331"/>
        <end position="356"/>
    </location>
</feature>
<gene>
    <name evidence="7" type="ORF">CVV64_12335</name>
</gene>
<dbReference type="GO" id="GO:0016491">
    <property type="term" value="F:oxidoreductase activity"/>
    <property type="evidence" value="ECO:0007669"/>
    <property type="project" value="TreeGrafter"/>
</dbReference>
<dbReference type="PANTHER" id="PTHR12697">
    <property type="entry name" value="PBS LYASE HEAT-LIKE PROTEIN"/>
    <property type="match status" value="1"/>
</dbReference>
<dbReference type="SUPFAM" id="SSF48452">
    <property type="entry name" value="TPR-like"/>
    <property type="match status" value="2"/>
</dbReference>
<name>A0A2N1PNA1_9BACT</name>
<comment type="function">
    <text evidence="1">Catalyzes the hydroxylation of the N(6)-(4-aminobutyl)-L-lysine intermediate produced by deoxyhypusine synthase/DHPS on a critical lysine of the eukaryotic translation initiation factor 5A/eIF-5A. This is the second step of the post-translational modification of that lysine into an unusual amino acid residue named hypusine. Hypusination is unique to mature eIF-5A factor and is essential for its function.</text>
</comment>
<keyword evidence="5" id="KW-0812">Transmembrane</keyword>
<reference evidence="7 8" key="1">
    <citation type="journal article" date="2017" name="ISME J.">
        <title>Potential for microbial H2 and metal transformations associated with novel bacteria and archaea in deep terrestrial subsurface sediments.</title>
        <authorList>
            <person name="Hernsdorf A.W."/>
            <person name="Amano Y."/>
            <person name="Miyakawa K."/>
            <person name="Ise K."/>
            <person name="Suzuki Y."/>
            <person name="Anantharaman K."/>
            <person name="Probst A."/>
            <person name="Burstein D."/>
            <person name="Thomas B.C."/>
            <person name="Banfield J.F."/>
        </authorList>
    </citation>
    <scope>NUCLEOTIDE SEQUENCE [LARGE SCALE GENOMIC DNA]</scope>
    <source>
        <strain evidence="7">HGW-Wallbacteria-1</strain>
    </source>
</reference>
<accession>A0A2N1PNA1</accession>
<comment type="caution">
    <text evidence="7">The sequence shown here is derived from an EMBL/GenBank/DDBJ whole genome shotgun (WGS) entry which is preliminary data.</text>
</comment>
<sequence length="1245" mass="137586">MESVMSFMAEEIESLKAPIAEEKIEALAKLGNMGDESVIEAIISTTADKSPLVRFHARRALAALRKRIGEDFIRVGMTITDSSGSFDPSSFRTALEHDNFMYRYTAVKGVEKLRDDAALPILAEIMPSEDNPIVRSAAVKAMAKVGGEMAMEELLLYLNDPDTRVRANTVEALASCGADVTDFLQPMLGDSDARVRANTIVALHGRGGIGLPDTAAIMARGDKGVRESLMWALEQINDREMVEALKILMVSDDSTMRSRAEKLAVAAGIRSESIKHQSVDSYDDDESDEGNGGETSARGSGKSARGSGRGSGEGHAPSRGRSSGKSRGPSAIVSIFKVIAFLIVLGAMGYGAFFYYQRFDQDRDYSKAVEMMEQNRLEQAVMIFRRLGDYRDSRDMLRKVDSLAVMNKAENYLRKSMFREAIDTYREAARVNGVDVAKARDGLRKSLLVMVKDRRDSGDVDGAVRWCDEALTTFPQDSHFINAKRDTLMDRSRELISKGLFGEAIVFIKTLPEKGVREGVDRLLREARIQYGKSLDRAGRVDEAIAAYRDILSEQSLAASSGDASGTSGDTAGSSGDAGIWMNEIEDSLCRLIGQKILSLVKGGDSLAGLILARESVKAHPKRSDLISAMTVSLREEAMRMAKMGDVKRSINLIDEAEKLSPGDSEVGAARSQISALQQSNSNPEDRNRTLRRAIEYILATGEKDTPQGKERLAASYSELALIFLSQTKLEEATAIYREALKNLPENRELSKSLSDVYLRLGDDRYASDLFDEAHNFYSLAVKAHSSPEARKALESTRIKDTYLSYLSGDYERAEEGFRKILGEEPKHVKARQGLALCLKERGDSILEKGKFQDAFTLFSEAHELNSETPGLSKLLSESATGLARELGKNGKFEDAASILNRARQMLPDNAPIQEAVTALYVAKAEQENSRKLALLEQERQRQNQIEQVRREKIERENRLRAETARELEYRGKVFFNCADDRGDDKGPGTYRYPRIPGMEDGAFDIIRAEAVADGDHVLFRITFDRTVETSSTGSSQGSSGIDDRSGRSGLNWRRGENGWVFQMIDIYIDTDRKPGSGETRTLPGRNLSIDPAFAWEKMILISPLSASEMDSYINSKVNNSDLLTMKKRIIIPRSYSVQGSVISARVPLTLLGKPGLDWAWQFMVMGYADIDSPVSLRNMDVSDGEDATHFGGGTSYQGNTNVIDILTPKGSNQFRILSDYVSRPDSRQSKFAVVPLLDWDARTP</sequence>
<feature type="compositionally biased region" description="Low complexity" evidence="4">
    <location>
        <begin position="294"/>
        <end position="306"/>
    </location>
</feature>
<evidence type="ECO:0000259" key="6">
    <source>
        <dbReference type="Pfam" id="PF09985"/>
    </source>
</evidence>
<proteinExistence type="predicted"/>
<dbReference type="InterPro" id="IPR011990">
    <property type="entry name" value="TPR-like_helical_dom_sf"/>
</dbReference>
<dbReference type="SMART" id="SM00028">
    <property type="entry name" value="TPR"/>
    <property type="match status" value="5"/>
</dbReference>
<feature type="compositionally biased region" description="Low complexity" evidence="4">
    <location>
        <begin position="1030"/>
        <end position="1041"/>
    </location>
</feature>
<dbReference type="Pfam" id="PF09985">
    <property type="entry name" value="Glucodextran_C"/>
    <property type="match status" value="1"/>
</dbReference>
<dbReference type="PROSITE" id="PS50077">
    <property type="entry name" value="HEAT_REPEAT"/>
    <property type="match status" value="1"/>
</dbReference>
<evidence type="ECO:0000256" key="2">
    <source>
        <dbReference type="PROSITE-ProRule" id="PRU00339"/>
    </source>
</evidence>
<dbReference type="InterPro" id="IPR004155">
    <property type="entry name" value="PBS_lyase_HEAT"/>
</dbReference>
<feature type="repeat" description="TPR" evidence="2">
    <location>
        <begin position="714"/>
        <end position="747"/>
    </location>
</feature>
<dbReference type="SUPFAM" id="SSF49344">
    <property type="entry name" value="CBD9-like"/>
    <property type="match status" value="1"/>
</dbReference>
<feature type="compositionally biased region" description="Acidic residues" evidence="4">
    <location>
        <begin position="281"/>
        <end position="291"/>
    </location>
</feature>
<feature type="compositionally biased region" description="Low complexity" evidence="4">
    <location>
        <begin position="314"/>
        <end position="328"/>
    </location>
</feature>
<dbReference type="Gene3D" id="1.25.40.10">
    <property type="entry name" value="Tetratricopeptide repeat domain"/>
    <property type="match status" value="3"/>
</dbReference>
<dbReference type="Proteomes" id="UP000233256">
    <property type="component" value="Unassembled WGS sequence"/>
</dbReference>
<dbReference type="Gene3D" id="2.60.40.1190">
    <property type="match status" value="1"/>
</dbReference>
<evidence type="ECO:0000256" key="5">
    <source>
        <dbReference type="SAM" id="Phobius"/>
    </source>
</evidence>
<dbReference type="InterPro" id="IPR011989">
    <property type="entry name" value="ARM-like"/>
</dbReference>
<dbReference type="InterPro" id="IPR016024">
    <property type="entry name" value="ARM-type_fold"/>
</dbReference>